<dbReference type="SUPFAM" id="SSF56204">
    <property type="entry name" value="Hect, E3 ligase catalytic domain"/>
    <property type="match status" value="1"/>
</dbReference>
<feature type="compositionally biased region" description="Basic and acidic residues" evidence="8">
    <location>
        <begin position="577"/>
        <end position="587"/>
    </location>
</feature>
<keyword evidence="3 5" id="KW-0833">Ubl conjugation pathway</keyword>
<feature type="compositionally biased region" description="Acidic residues" evidence="8">
    <location>
        <begin position="4404"/>
        <end position="4419"/>
    </location>
</feature>
<keyword evidence="4" id="KW-0862">Zinc</keyword>
<name>Q23K61_TETTS</name>
<dbReference type="Gene3D" id="4.10.1060.10">
    <property type="entry name" value="Zinc finger, RanBP2-type"/>
    <property type="match status" value="1"/>
</dbReference>
<dbReference type="InterPro" id="IPR035983">
    <property type="entry name" value="Hect_E3_ubiquitin_ligase"/>
</dbReference>
<feature type="compositionally biased region" description="Basic and acidic residues" evidence="8">
    <location>
        <begin position="3316"/>
        <end position="3364"/>
    </location>
</feature>
<dbReference type="STRING" id="312017.Q23K61"/>
<evidence type="ECO:0000256" key="6">
    <source>
        <dbReference type="PROSITE-ProRule" id="PRU00322"/>
    </source>
</evidence>
<evidence type="ECO:0000259" key="9">
    <source>
        <dbReference type="PROSITE" id="PS50199"/>
    </source>
</evidence>
<dbReference type="OrthoDB" id="290242at2759"/>
<dbReference type="Proteomes" id="UP000009168">
    <property type="component" value="Unassembled WGS sequence"/>
</dbReference>
<dbReference type="EMBL" id="GG662673">
    <property type="protein sequence ID" value="EAR96982.2"/>
    <property type="molecule type" value="Genomic_DNA"/>
</dbReference>
<feature type="compositionally biased region" description="Basic and acidic residues" evidence="8">
    <location>
        <begin position="4320"/>
        <end position="4344"/>
    </location>
</feature>
<feature type="region of interest" description="Disordered" evidence="8">
    <location>
        <begin position="552"/>
        <end position="648"/>
    </location>
</feature>
<accession>Q23K61</accession>
<feature type="compositionally biased region" description="Basic and acidic residues" evidence="8">
    <location>
        <begin position="609"/>
        <end position="630"/>
    </location>
</feature>
<feature type="compositionally biased region" description="Low complexity" evidence="8">
    <location>
        <begin position="2001"/>
        <end position="2013"/>
    </location>
</feature>
<organism evidence="11 12">
    <name type="scientific">Tetrahymena thermophila (strain SB210)</name>
    <dbReference type="NCBI Taxonomy" id="312017"/>
    <lineage>
        <taxon>Eukaryota</taxon>
        <taxon>Sar</taxon>
        <taxon>Alveolata</taxon>
        <taxon>Ciliophora</taxon>
        <taxon>Intramacronucleata</taxon>
        <taxon>Oligohymenophorea</taxon>
        <taxon>Hymenostomatida</taxon>
        <taxon>Tetrahymenina</taxon>
        <taxon>Tetrahymenidae</taxon>
        <taxon>Tetrahymena</taxon>
    </lineage>
</organism>
<evidence type="ECO:0000256" key="2">
    <source>
        <dbReference type="ARBA" id="ARBA00022771"/>
    </source>
</evidence>
<dbReference type="eggNOG" id="KOG1426">
    <property type="taxonomic scope" value="Eukaryota"/>
</dbReference>
<keyword evidence="1" id="KW-0479">Metal-binding</keyword>
<dbReference type="PROSITE" id="PS50237">
    <property type="entry name" value="HECT"/>
    <property type="match status" value="1"/>
</dbReference>
<feature type="region of interest" description="Disordered" evidence="8">
    <location>
        <begin position="4380"/>
        <end position="4419"/>
    </location>
</feature>
<feature type="compositionally biased region" description="Polar residues" evidence="8">
    <location>
        <begin position="4522"/>
        <end position="4533"/>
    </location>
</feature>
<feature type="region of interest" description="Disordered" evidence="8">
    <location>
        <begin position="4498"/>
        <end position="4533"/>
    </location>
</feature>
<feature type="domain" description="RanBP2-type" evidence="9">
    <location>
        <begin position="4356"/>
        <end position="4385"/>
    </location>
</feature>
<evidence type="ECO:0000256" key="7">
    <source>
        <dbReference type="SAM" id="Coils"/>
    </source>
</evidence>
<evidence type="ECO:0000256" key="1">
    <source>
        <dbReference type="ARBA" id="ARBA00022723"/>
    </source>
</evidence>
<feature type="compositionally biased region" description="Basic and acidic residues" evidence="8">
    <location>
        <begin position="4391"/>
        <end position="4403"/>
    </location>
</feature>
<feature type="region of interest" description="Disordered" evidence="8">
    <location>
        <begin position="5278"/>
        <end position="5304"/>
    </location>
</feature>
<dbReference type="PROSITE" id="PS01358">
    <property type="entry name" value="ZF_RANBP2_1"/>
    <property type="match status" value="1"/>
</dbReference>
<dbReference type="Pfam" id="PF00632">
    <property type="entry name" value="HECT"/>
    <property type="match status" value="1"/>
</dbReference>
<dbReference type="InParanoid" id="Q23K61"/>
<dbReference type="GO" id="GO:0008270">
    <property type="term" value="F:zinc ion binding"/>
    <property type="evidence" value="ECO:0007669"/>
    <property type="project" value="UniProtKB-KW"/>
</dbReference>
<dbReference type="HOGENOM" id="CLU_223208_0_0_1"/>
<feature type="compositionally biased region" description="Low complexity" evidence="8">
    <location>
        <begin position="469"/>
        <end position="481"/>
    </location>
</feature>
<gene>
    <name evidence="11" type="ORF">TTHERM_00194740</name>
</gene>
<feature type="compositionally biased region" description="Polar residues" evidence="8">
    <location>
        <begin position="631"/>
        <end position="640"/>
    </location>
</feature>
<dbReference type="InterPro" id="IPR001876">
    <property type="entry name" value="Znf_RanBP2"/>
</dbReference>
<keyword evidence="7" id="KW-0175">Coiled coil</keyword>
<evidence type="ECO:0000259" key="10">
    <source>
        <dbReference type="PROSITE" id="PS50237"/>
    </source>
</evidence>
<evidence type="ECO:0000313" key="12">
    <source>
        <dbReference type="Proteomes" id="UP000009168"/>
    </source>
</evidence>
<dbReference type="Gene3D" id="3.30.2160.10">
    <property type="entry name" value="Hect, E3 ligase catalytic domain"/>
    <property type="match status" value="1"/>
</dbReference>
<dbReference type="PANTHER" id="PTHR46435">
    <property type="entry name" value="E3 UBIQUITIN-PROTEIN LIGASE HECTD4-RELATED"/>
    <property type="match status" value="1"/>
</dbReference>
<feature type="compositionally biased region" description="Basic and acidic residues" evidence="8">
    <location>
        <begin position="2030"/>
        <end position="2052"/>
    </location>
</feature>
<reference evidence="12" key="1">
    <citation type="journal article" date="2006" name="PLoS Biol.">
        <title>Macronuclear genome sequence of the ciliate Tetrahymena thermophila, a model eukaryote.</title>
        <authorList>
            <person name="Eisen J.A."/>
            <person name="Coyne R.S."/>
            <person name="Wu M."/>
            <person name="Wu D."/>
            <person name="Thiagarajan M."/>
            <person name="Wortman J.R."/>
            <person name="Badger J.H."/>
            <person name="Ren Q."/>
            <person name="Amedeo P."/>
            <person name="Jones K.M."/>
            <person name="Tallon L.J."/>
            <person name="Delcher A.L."/>
            <person name="Salzberg S.L."/>
            <person name="Silva J.C."/>
            <person name="Haas B.J."/>
            <person name="Majoros W.H."/>
            <person name="Farzad M."/>
            <person name="Carlton J.M."/>
            <person name="Smith R.K. Jr."/>
            <person name="Garg J."/>
            <person name="Pearlman R.E."/>
            <person name="Karrer K.M."/>
            <person name="Sun L."/>
            <person name="Manning G."/>
            <person name="Elde N.C."/>
            <person name="Turkewitz A.P."/>
            <person name="Asai D.J."/>
            <person name="Wilkes D.E."/>
            <person name="Wang Y."/>
            <person name="Cai H."/>
            <person name="Collins K."/>
            <person name="Stewart B.A."/>
            <person name="Lee S.R."/>
            <person name="Wilamowska K."/>
            <person name="Weinberg Z."/>
            <person name="Ruzzo W.L."/>
            <person name="Wloga D."/>
            <person name="Gaertig J."/>
            <person name="Frankel J."/>
            <person name="Tsao C.-C."/>
            <person name="Gorovsky M.A."/>
            <person name="Keeling P.J."/>
            <person name="Waller R.F."/>
            <person name="Patron N.J."/>
            <person name="Cherry J.M."/>
            <person name="Stover N.A."/>
            <person name="Krieger C.J."/>
            <person name="del Toro C."/>
            <person name="Ryder H.F."/>
            <person name="Williamson S.C."/>
            <person name="Barbeau R.A."/>
            <person name="Hamilton E.P."/>
            <person name="Orias E."/>
        </authorList>
    </citation>
    <scope>NUCLEOTIDE SEQUENCE [LARGE SCALE GENOMIC DNA]</scope>
    <source>
        <strain evidence="12">SB210</strain>
    </source>
</reference>
<protein>
    <submittedName>
        <fullName evidence="11">HECT domain and RCC1-like domain protein</fullName>
    </submittedName>
</protein>
<evidence type="ECO:0000313" key="11">
    <source>
        <dbReference type="EMBL" id="EAR96982.2"/>
    </source>
</evidence>
<evidence type="ECO:0000256" key="3">
    <source>
        <dbReference type="ARBA" id="ARBA00022786"/>
    </source>
</evidence>
<dbReference type="RefSeq" id="XP_001017227.2">
    <property type="nucleotide sequence ID" value="XM_001017227.2"/>
</dbReference>
<feature type="compositionally biased region" description="Acidic residues" evidence="8">
    <location>
        <begin position="2053"/>
        <end position="2071"/>
    </location>
</feature>
<dbReference type="Gene3D" id="3.30.2410.10">
    <property type="entry name" value="Hect, E3 ligase catalytic domain"/>
    <property type="match status" value="1"/>
</dbReference>
<sequence length="5304" mass="613575">MSLPNHIQLGDDNFLNLQNYGSDPDFLYFSSLKETIGVCEKSIQHDVKELNLSTPFESLNQTVEFSESALEKLREKSIKQIDQQTNIFTKSLKNQISEYHFRNSIQINQNLKNKSQNSFGLVEDFDSEIQKIKDCALDQWNFNKLKGNNPSKWPFDLSDFIKDIKKQPLLSQFNEPEFFNQEFINKVKQVIKQNLAVLQQSQVEQKNRKSALDLIIDSTIAIFYVNFNRGSFEDLIQILDIIEESKQLLNEAEQDIFIQRFSAVVNPCFDKIEKQIKMGSKLHYMRNLCDQGGFKVSSFQQFYKQSFFTTSMTTDGTYLYIYISSADGGIYKVGTGNNNTIPGKVYASQQVSKQEEICWTYLKGSLYLRTSTKEQSGLIDIYNCDTLEQVDTIQLKNEDIFEGAQQQQLNKNFPLLSDGDYLYIIGKKIVVQNLKDTKAPEAKDLIPVPPPPNLTQINEDKKKEKIKAPEQPQAEEQASQKLVKKIKAKATKSSTSAVTQTQPPEDNEQIRMIEFYLYKYDIESPMIEKKKEKVEEEFIQIDEYQLLGIQEQYQPELNKQPSQVQQQQPQQQPQDLNQEKQQPEQEKNQQQPDQKNEEEQQKQSSIQLLEKESKKIDVNKIQEEQKKDGSKTTIPQTPSSKQDVKKEQKKTKFGIIQKTLLAQSEIAQETQKNIKNTSDIVVKEHSIILPLNVSCSLWTMNKDQITLYSEQGIKIFSKNPKDIHEIDPQAYFKFMNSIKNNENLSEANNQFLNKIFQGDEQSLNSLKESNDFLAKFNHTIRFTSKDKSATMYQEIQKSFQQNIQQMQQLNGQASLQIEGKKLSMKKEESIRKDSGTQPLVATATDKKAQSSSGKRLMKTTLITKLDSNKKIHQNNPSYHVCYDIKNGVYYVLNWLLNPYTNVFPSLITLVFDQNKYIDQKLHSYIDKVDTLNNFSSNIASQSENQTSNSHIFEEFSIHFMKKLLILQRYRLEFPWKLNRWDYTYGYSLSELNSKKSNSTASSSVIAAEEKKLLSRQKTKLLQRLNKQLEYQKPLIQKEREQLKSQQKALREIQKIYAFCINGSVETFNYIYQKIVSFLDSFDKSSNLAQRKAILLLTSLLYWLKHCQLLTIREQQMDEKFSLLIQKFFNLLQDQQVSVDIKQLMITIIQESWSFLTKNHQNQINILNQIKNIQSSIKDTNLSDNLNWIEILYKNQVDVCQSILKDFPLKEYMVEQIKESDVVDEVDQNTNINNIYRRNRYLKVTQKTFCEPIARLLFDDITYCKEILIYHSSFEDLYDQLFVYPEKSPKTLENSQLDAKKKEIEEDEEDIYISQSQIEKHKEYSQTFWKMIEDEAISSCQISDITLQQNFKSGLLLWKLVRYLLEEFQIQLLKIKNGQIEWEQRYKISKRFINLIESALECLAQNIKNIQTAASKDYLRQLIQEINGCLALYLQLSFASSISVYPKSIDIFYTLKKIFAHMKKILMVEKGSVQQNEGTTNSDQNDNLPSELCFAEQIYANHSEGLDQTIEKVFETNHPYERGKVIQFEQNMFPGAIAIAIHFDKRCQSDASNDFLQISGWYDYQKGTQTGYNIQSREGLGKTFKLSGKAVPKRQLILLGNTIQVEFHSSGHAKDEKSLSRWGYKISARPIYGMNKKMWSEEEASEEFKKIIDRFGNEDLLTEWLNTMKLCIISISEAIKNISQNSIVSAKEKNLNNFLKLAILKNGYSSKNREDYLVRFEDFSTNPAQGLWDISNVVATQGFEQALAIFQKFQVPTTHENTHSSLKQDLYFKLYRQLSDDYVERCFKYNFCKEKQEQNQDTEPTIASINWNVQVTNSILSSYIKQIQEKQGEFYNFYQEVSSKLKDPTQYTHEKIRPTFKKEFKELWFQCEALLFLACLYHCGLIQIGLSQSKEYIIDHLQGLQTTRNEIIAKMLNLVQQEKEFQHTIESLYEAKVEFDDEQNKILQEKKAQLEQIEKEEQLKKKQQEEAAQKPAIQSKPTEKIVKQGKKIKFIRQGAPISSSNKPKSSQPQKEVGNQQTNQTSASNTEKNNEKESQKLQNGEKRVPRRVERIEDENEEEKEQIESDEEIQEDIDFNRQLRRTASRKVLNKQMSQKEEEFQFQPELESFLWEKFQKRYGGGNNDALKQLCESRNISYDEDDILTTTKRIYNICKQTLIKLVKSQKDASKKQGESSFQLQILEQRSAYEIIGVQIAQKCLFLLSLNYKQAYAQSTSSQTNQSIDGSVTDMMDDLPDLAGGLSRGDSTFSDLDIKPVGVNRSISQPINEKTIDKDKLRSFRAWVDSYQKWKQYRKQDEIPEIFEQTEEYNELYSIHNYNPLKSIAFFLCSNVKCDDIKTILDHQDYRCSRRIASISLLNSVYSLTSNTCFERYVIGIVNDLLGCDLHQDVTCAGRNLKELYVEELKTSFTKSIEVINKKVEKMMKIRLQDMIIQVQKVKFENKMNIGLNGILQEQLKTINLALADILTMVSGTSDLLWKIRRLTSQGNSQSSSASNNTQNNDQYWAGLNTFFSNLLSVGLISTSFSQMYNKFEDIVLLVNYMNHLVENILNKVIQSAPYRYVEVLIEVIHNHIMKEYGLQKIAGAEENKKENYEINARVFLRIFDPVGQLRLSFLLQTLDYCLSKRYSPMREKQKQAKKNVTSDLPVFYELTQSLLFYAYQSETPVQVRLVLRCLKKLSHLFIINDDQAKNNNILSSPFNPKYFFYEVQNLQEISVHCSKELTQNYMQILQTIPKPVLKKTYLEFNKPSSKIFPLHYINLLFEKIGNYILNEKGEQSEPTLRQSLTKLLTKVQISNQFKNRNSSLYLTFNSEQNKKRDKNASVVEKSDNSSNTYIVLGQLSEEEDLTFLLKVLYYWEELYPTSTSLSLPKTVESYLEQKKILDQKKETLQKTTAASQSQTEKVDADANSSHSQRLHKLMDKIFIALPEINGISEKEEELPVGWQFNYIGLFSDLTVFQSDTKRGKIKKKVKQVWQNLGIATLMKKMDQADKDIKEFEETDTIETKMEIIKAKNFIHRIQAHLKDIQTIASLFNIFGYGPMFDFLPQDKAQELASLVNFGIKNQLKPIPLDGIKEQYKKIIDPNDICLPRAEKKSVVSKDPEPEKQSQMVVQICSGSIFPQYEIGIDIITSLSSKESFFTEANAQSIIQTHCKGGQSTNNIVSDLIEFFRYLCVNDENQFNLQQTNLKLSLESIITKNWESEFSPLDRSVITGILNVVGGWPQSVRQTAKCILNNVDYEQDTECVLSGGIGSGQKKCNIISTCSPTVAVQTVQLRNITPMYEEEWAIDKFDCFSELFQAIQKCATLMNGANIGQPIKQKTPEPKKADEQKDQKADEQKDQKPSEESEKPKSGSEGEKQEQEIPDSKEPAQNQQTAATETSKQESESQIATEEEEKNIQQQYQWRIRVGLLMRFLLQIANKLEWNRAVEKNLLTKEQGLKLLEIIDSMCKQGLSQEKMNSIACEEEFISSWEQYIDKNQSALEWIKFPKMFNRSKKKYTFLKDSSENFPSLKKLTSSQAADETGDLRDFIFSPSPYIEQLPQDQPEISENKLLKYWEKFVIPKIYDFVKSTLKPYELEDFFEQIRYPLRKGDQTRAMNVAYIICEKNLPSGVVLPDANHDWSTISIEDVRVGQWLLASIINKKTNSLLTPFFSREKLLAGGNTNIPVLAIGIDARNSAVLCLYQDHDRSHLISVWIPVTCLKNPEQPIRPPASSYSLNYISESFLQSMIRSITVLSRQVLLQFFSLGTNALTQLPTVDVLVKENNLLNDLRLSFLEIIRSSIIEEIVDDPLFGWIKTNGSILYLQSDLYKQIKQQHSHISFVPKQENDQFAQLRSHIKHDTSAHHDHQAHLYPFKKLRQIQHFIDWAGLENKTTINLLFDFIMQSFKPQITLINRYVQDINIVNLAQSNSPDGQVQNSSNSKPFRLCQFEGPDSEQIGAIILSFRKDAFLGVYSGLKFFEDELGINKISQLNAGKQSKKSIEPMMFKGRDVYCSYYFNKHQLSPLEQDSNQSTLPCVIYGIPKDWNMVCWLIDSVSSSLMKNKDDKESLEKLGKIMTLLTESFDYLKGPCIVKQLLAKLIIRTARKLRFLVRSQIYSGVLIPNSNEQIKQHWQILGVKQEFVKNNITKANEIKSRFSQETNLYSSFTQDYIEMLQTLTVPIIHLKEDLFTINPKQLLSENQDSQSLPKWLEVGANLQILMNFFEDQGLLSNEIYNKFQNIQMEFENLQQEGIIMIKNLPSEWTIEETRSHILFVLEKSKLRVLNPSSDIFVLSEDQYKHLQSKQKQSDELEVPQSQQQTQNKSQKLCIVLTDGSAVLDLEEVAQEKKREQEEKEKLEAQQNGTDKEAEGNQAQQPQAPAHPEFWSCDTCTLQNAWESQICDACESPKPENIPLENDDKGGDEKKENENQQDQEANEIPLDEILENERKEEIEKVNKFLENMKSFVNDYYKTKKQTLSNQITELINQKKELEETFNKEKEQLEQEIKKKSLKDQKKQEKLKLLEESKKRKEDKRKSSSKKQSKDSSVSNTTIASNSAANSNLQDQITLQQLEEQLKNEETKYTSKTQEIDQKKQQFDSEIQEIEQLQDSCLTFQGQNSVILNSYTQLLERFLCLRFLDESQVKVKQCVLNKFDQRCQNLSSKFLEELASQMNISEYRNHKNIQNKFVSLILDGKALEAIKILSKLGLDIHLDYVAHTKADQKLVLPAQLLSQLVQFVEIEVCKETKMVLKYNSTNIRFHLSSYNISEHENPIGYSSESSVLPYKKLTEQPLADLRFSWALLKLINKFLQKNVSLLNMSSKEEPLDSHTQSQKYKNGGKLDLSVSDQLSENRSFWLSPIKIDLSQKVLNMTSIKRDSVPKVQVERLKLQRASDAAAQAASSQGQNQMNDIFSHHSTKTQNFKNIVSSHHKEDFLFTKAFDQIKDFSVTLLRPVKPTGTDPFIAFETIFKGELVMGESGPYRQFFADISSELQPNVLSAHQRQLNLLLPSTNNLSKLGDARDKYVVNPSAKSSYQLQLFEFLGVLMGTCVRTGTHLTLDLPQILWKQLVGEEITLEDLEEVDRPVFDMIKFIDSCEKTVFQESFFETYTTTLSDLSTVELKKNGSKINVTYEDRQDYIARVVEAKIRESSLQIQAIKNGLTQIIPQSLLNTVRSADLEMWVCGRKKVDFDLLKRHTIYSPSINENTPHIKYLWEVLHELSHTESLRFVKFCWGQERLPANDEEFERNQIRFMIKPATYQTYQPDKALPKADTCFFNLELPAYTTKQALKTQLLIAINTDCDSMNAEDPIALDPEPNYGGDPGNYSSDEECE</sequence>
<feature type="active site" description="Glycyl thioester intermediate" evidence="5">
    <location>
        <position position="5246"/>
    </location>
</feature>
<evidence type="ECO:0000256" key="4">
    <source>
        <dbReference type="ARBA" id="ARBA00022833"/>
    </source>
</evidence>
<feature type="coiled-coil region" evidence="7">
    <location>
        <begin position="1025"/>
        <end position="1055"/>
    </location>
</feature>
<feature type="compositionally biased region" description="Basic and acidic residues" evidence="8">
    <location>
        <begin position="458"/>
        <end position="468"/>
    </location>
</feature>
<feature type="region of interest" description="Disordered" evidence="8">
    <location>
        <begin position="442"/>
        <end position="481"/>
    </location>
</feature>
<proteinExistence type="predicted"/>
<dbReference type="GO" id="GO:0004842">
    <property type="term" value="F:ubiquitin-protein transferase activity"/>
    <property type="evidence" value="ECO:0007669"/>
    <property type="project" value="InterPro"/>
</dbReference>
<feature type="region of interest" description="Disordered" evidence="8">
    <location>
        <begin position="4320"/>
        <end position="4356"/>
    </location>
</feature>
<feature type="compositionally biased region" description="Polar residues" evidence="8">
    <location>
        <begin position="2015"/>
        <end position="2029"/>
    </location>
</feature>
<feature type="compositionally biased region" description="Polar residues" evidence="8">
    <location>
        <begin position="3365"/>
        <end position="3376"/>
    </location>
</feature>
<keyword evidence="12" id="KW-1185">Reference proteome</keyword>
<evidence type="ECO:0000256" key="8">
    <source>
        <dbReference type="SAM" id="MobiDB-lite"/>
    </source>
</evidence>
<keyword evidence="2 6" id="KW-0863">Zinc-finger</keyword>
<dbReference type="SMART" id="SM00119">
    <property type="entry name" value="HECTc"/>
    <property type="match status" value="1"/>
</dbReference>
<feature type="compositionally biased region" description="Low complexity" evidence="8">
    <location>
        <begin position="4347"/>
        <end position="4356"/>
    </location>
</feature>
<feature type="compositionally biased region" description="Basic and acidic residues" evidence="8">
    <location>
        <begin position="4498"/>
        <end position="4510"/>
    </location>
</feature>
<feature type="region of interest" description="Disordered" evidence="8">
    <location>
        <begin position="3310"/>
        <end position="3391"/>
    </location>
</feature>
<dbReference type="PROSITE" id="PS50199">
    <property type="entry name" value="ZF_RANBP2_2"/>
    <property type="match status" value="1"/>
</dbReference>
<evidence type="ECO:0000256" key="5">
    <source>
        <dbReference type="PROSITE-ProRule" id="PRU00104"/>
    </source>
</evidence>
<feature type="domain" description="HECT" evidence="10">
    <location>
        <begin position="4936"/>
        <end position="5279"/>
    </location>
</feature>
<feature type="region of interest" description="Disordered" evidence="8">
    <location>
        <begin position="1964"/>
        <end position="2071"/>
    </location>
</feature>
<dbReference type="GeneID" id="7830565"/>
<dbReference type="PANTHER" id="PTHR46435:SF1">
    <property type="entry name" value="E3 UBIQUITIN-PROTEIN LIGASE HECTD4-RELATED"/>
    <property type="match status" value="1"/>
</dbReference>
<dbReference type="InterPro" id="IPR043366">
    <property type="entry name" value="HECTD4"/>
</dbReference>
<dbReference type="KEGG" id="tet:TTHERM_00194740"/>
<dbReference type="InterPro" id="IPR000569">
    <property type="entry name" value="HECT_dom"/>
</dbReference>
<feature type="compositionally biased region" description="Low complexity" evidence="8">
    <location>
        <begin position="560"/>
        <end position="576"/>
    </location>
</feature>
<dbReference type="Gene3D" id="3.90.1750.10">
    <property type="entry name" value="Hect, E3 ligase catalytic domains"/>
    <property type="match status" value="1"/>
</dbReference>